<dbReference type="Pfam" id="PF13489">
    <property type="entry name" value="Methyltransf_23"/>
    <property type="match status" value="1"/>
</dbReference>
<dbReference type="Gene3D" id="3.40.50.720">
    <property type="entry name" value="NAD(P)-binding Rossmann-like Domain"/>
    <property type="match status" value="1"/>
</dbReference>
<keyword evidence="4" id="KW-1185">Reference proteome</keyword>
<dbReference type="Pfam" id="PF08421">
    <property type="entry name" value="Methyltransf_13"/>
    <property type="match status" value="1"/>
</dbReference>
<evidence type="ECO:0000259" key="1">
    <source>
        <dbReference type="Pfam" id="PF08421"/>
    </source>
</evidence>
<feature type="domain" description="Methyltransferase putative zinc binding" evidence="1">
    <location>
        <begin position="6"/>
        <end position="67"/>
    </location>
</feature>
<dbReference type="Proteomes" id="UP001596044">
    <property type="component" value="Unassembled WGS sequence"/>
</dbReference>
<protein>
    <submittedName>
        <fullName evidence="3">Class I SAM-dependent methyltransferase</fullName>
    </submittedName>
</protein>
<dbReference type="SUPFAM" id="SSF53335">
    <property type="entry name" value="S-adenosyl-L-methionine-dependent methyltransferases"/>
    <property type="match status" value="1"/>
</dbReference>
<proteinExistence type="predicted"/>
<organism evidence="3 4">
    <name type="scientific">Paenibacillus aestuarii</name>
    <dbReference type="NCBI Taxonomy" id="516965"/>
    <lineage>
        <taxon>Bacteria</taxon>
        <taxon>Bacillati</taxon>
        <taxon>Bacillota</taxon>
        <taxon>Bacilli</taxon>
        <taxon>Bacillales</taxon>
        <taxon>Paenibacillaceae</taxon>
        <taxon>Paenibacillus</taxon>
    </lineage>
</organism>
<comment type="caution">
    <text evidence="3">The sequence shown here is derived from an EMBL/GenBank/DDBJ whole genome shotgun (WGS) entry which is preliminary data.</text>
</comment>
<dbReference type="EMBL" id="JBHSMJ010000011">
    <property type="protein sequence ID" value="MFC5448774.1"/>
    <property type="molecule type" value="Genomic_DNA"/>
</dbReference>
<evidence type="ECO:0000259" key="2">
    <source>
        <dbReference type="Pfam" id="PF08484"/>
    </source>
</evidence>
<evidence type="ECO:0000313" key="3">
    <source>
        <dbReference type="EMBL" id="MFC5448774.1"/>
    </source>
</evidence>
<name>A0ABW0K6C5_9BACL</name>
<dbReference type="PANTHER" id="PTHR43861:SF5">
    <property type="entry name" value="BLL5978 PROTEIN"/>
    <property type="match status" value="1"/>
</dbReference>
<accession>A0ABW0K6C5</accession>
<dbReference type="GO" id="GO:0032259">
    <property type="term" value="P:methylation"/>
    <property type="evidence" value="ECO:0007669"/>
    <property type="project" value="UniProtKB-KW"/>
</dbReference>
<dbReference type="InterPro" id="IPR013630">
    <property type="entry name" value="Methyltransf_Zn-bd_dom_put"/>
</dbReference>
<feature type="domain" description="C-methyltransferase" evidence="2">
    <location>
        <begin position="247"/>
        <end position="404"/>
    </location>
</feature>
<dbReference type="Gene3D" id="6.10.250.3100">
    <property type="match status" value="1"/>
</dbReference>
<dbReference type="Gene3D" id="6.20.50.110">
    <property type="entry name" value="Methyltransferase, zinc-binding domain"/>
    <property type="match status" value="1"/>
</dbReference>
<dbReference type="GO" id="GO:0008168">
    <property type="term" value="F:methyltransferase activity"/>
    <property type="evidence" value="ECO:0007669"/>
    <property type="project" value="UniProtKB-KW"/>
</dbReference>
<gene>
    <name evidence="3" type="ORF">ACFPOG_10905</name>
</gene>
<evidence type="ECO:0000313" key="4">
    <source>
        <dbReference type="Proteomes" id="UP001596044"/>
    </source>
</evidence>
<keyword evidence="3" id="KW-0489">Methyltransferase</keyword>
<dbReference type="InterPro" id="IPR029063">
    <property type="entry name" value="SAM-dependent_MTases_sf"/>
</dbReference>
<dbReference type="InterPro" id="IPR038576">
    <property type="entry name" value="Methyltransf_Zn-bd_dom_put_sf"/>
</dbReference>
<dbReference type="Gene3D" id="3.40.50.150">
    <property type="entry name" value="Vaccinia Virus protein VP39"/>
    <property type="match status" value="1"/>
</dbReference>
<dbReference type="InterPro" id="IPR013691">
    <property type="entry name" value="MeTrfase_14"/>
</dbReference>
<dbReference type="Pfam" id="PF08484">
    <property type="entry name" value="Methyltransf_14"/>
    <property type="match status" value="1"/>
</dbReference>
<dbReference type="PANTHER" id="PTHR43861">
    <property type="entry name" value="TRANS-ACONITATE 2-METHYLTRANSFERASE-RELATED"/>
    <property type="match status" value="1"/>
</dbReference>
<reference evidence="4" key="1">
    <citation type="journal article" date="2019" name="Int. J. Syst. Evol. Microbiol.">
        <title>The Global Catalogue of Microorganisms (GCM) 10K type strain sequencing project: providing services to taxonomists for standard genome sequencing and annotation.</title>
        <authorList>
            <consortium name="The Broad Institute Genomics Platform"/>
            <consortium name="The Broad Institute Genome Sequencing Center for Infectious Disease"/>
            <person name="Wu L."/>
            <person name="Ma J."/>
        </authorList>
    </citation>
    <scope>NUCLEOTIDE SEQUENCE [LARGE SCALE GENOMIC DNA]</scope>
    <source>
        <strain evidence="4">KACC 11904</strain>
    </source>
</reference>
<sequence length="409" mass="46733">MKGYYCRFCGELLTQSFVDLGMSPLSNSYIKPDLAHAKESFYPLHVHVCEHCYLVQLEEFETPDNIFQDYAYFSSYSESWLQHAERYVNKMTSEYQINRNSLVVEIASNDGYLLQYFNKNEVPVLGIEPAKNVSKVAIDKGIPTITEFFGKNLALQLREQGRQADLVLGNNVLAHVPSVNDFVAGMKVLLKSSGIITLEFPHLLKLIEQIQFDTIYHEHFSYFSLTTVDKIFRAHGLRVFDVEEITTHGGSLRVYAKHEGDNRPIKHSVQELLIREESAGLLNIETYAKFGEQVKRVKRELLTCLIQVKDEGKSIVGYGAPAKGNTLLNYCGIARDFIEYTVDRNPYKQGTLLPGTHIPIYDPAQIKLTRPDYVLILPWNLKEEIMDQLSFIRNWSGKFIIPIPNVLVV</sequence>
<keyword evidence="3" id="KW-0808">Transferase</keyword>
<dbReference type="RefSeq" id="WP_270884571.1">
    <property type="nucleotide sequence ID" value="NZ_JAQFVF010000072.1"/>
</dbReference>